<protein>
    <submittedName>
        <fullName evidence="1">Uncharacterized protein</fullName>
    </submittedName>
</protein>
<dbReference type="AlphaFoldDB" id="A0A415L0A2"/>
<evidence type="ECO:0000313" key="1">
    <source>
        <dbReference type="EMBL" id="RHL41953.1"/>
    </source>
</evidence>
<dbReference type="EMBL" id="QROO01000001">
    <property type="protein sequence ID" value="RHL41953.1"/>
    <property type="molecule type" value="Genomic_DNA"/>
</dbReference>
<dbReference type="Proteomes" id="UP000284495">
    <property type="component" value="Unassembled WGS sequence"/>
</dbReference>
<comment type="caution">
    <text evidence="1">The sequence shown here is derived from an EMBL/GenBank/DDBJ whole genome shotgun (WGS) entry which is preliminary data.</text>
</comment>
<name>A0A415L0A2_9BACE</name>
<proteinExistence type="predicted"/>
<reference evidence="1 2" key="1">
    <citation type="submission" date="2018-08" db="EMBL/GenBank/DDBJ databases">
        <title>A genome reference for cultivated species of the human gut microbiota.</title>
        <authorList>
            <person name="Zou Y."/>
            <person name="Xue W."/>
            <person name="Luo G."/>
        </authorList>
    </citation>
    <scope>NUCLEOTIDE SEQUENCE [LARGE SCALE GENOMIC DNA]</scope>
    <source>
        <strain evidence="1 2">AF38-2</strain>
    </source>
</reference>
<organism evidence="1 2">
    <name type="scientific">Bacteroides xylanisolvens</name>
    <dbReference type="NCBI Taxonomy" id="371601"/>
    <lineage>
        <taxon>Bacteria</taxon>
        <taxon>Pseudomonadati</taxon>
        <taxon>Bacteroidota</taxon>
        <taxon>Bacteroidia</taxon>
        <taxon>Bacteroidales</taxon>
        <taxon>Bacteroidaceae</taxon>
        <taxon>Bacteroides</taxon>
    </lineage>
</organism>
<sequence>MLWFSFNLGTNIFFLMRKKKEKGENCMRKQTIKEKRAEDQMDYTYFLRNEVIISSCTSIIFCPMYNEERQ</sequence>
<gene>
    <name evidence="1" type="ORF">DW027_01430</name>
</gene>
<accession>A0A415L0A2</accession>
<evidence type="ECO:0000313" key="2">
    <source>
        <dbReference type="Proteomes" id="UP000284495"/>
    </source>
</evidence>